<organism evidence="2 3">
    <name type="scientific">Colletotrichum shisoi</name>
    <dbReference type="NCBI Taxonomy" id="2078593"/>
    <lineage>
        <taxon>Eukaryota</taxon>
        <taxon>Fungi</taxon>
        <taxon>Dikarya</taxon>
        <taxon>Ascomycota</taxon>
        <taxon>Pezizomycotina</taxon>
        <taxon>Sordariomycetes</taxon>
        <taxon>Hypocreomycetidae</taxon>
        <taxon>Glomerellales</taxon>
        <taxon>Glomerellaceae</taxon>
        <taxon>Colletotrichum</taxon>
        <taxon>Colletotrichum destructivum species complex</taxon>
    </lineage>
</organism>
<dbReference type="EMBL" id="PUHP01001532">
    <property type="protein sequence ID" value="TQN65617.1"/>
    <property type="molecule type" value="Genomic_DNA"/>
</dbReference>
<keyword evidence="3" id="KW-1185">Reference proteome</keyword>
<name>A0A5Q4BFX7_9PEZI</name>
<proteinExistence type="predicted"/>
<feature type="non-terminal residue" evidence="2">
    <location>
        <position position="41"/>
    </location>
</feature>
<dbReference type="OrthoDB" id="44067at2759"/>
<gene>
    <name evidence="2" type="ORF">CSHISOI_09806</name>
</gene>
<feature type="transmembrane region" description="Helical" evidence="1">
    <location>
        <begin position="21"/>
        <end position="40"/>
    </location>
</feature>
<comment type="caution">
    <text evidence="2">The sequence shown here is derived from an EMBL/GenBank/DDBJ whole genome shotgun (WGS) entry which is preliminary data.</text>
</comment>
<sequence>MAAARPFYSQVPRPRRLPYSAIFKNNFTMLGFVFATGFAFE</sequence>
<reference evidence="2 3" key="1">
    <citation type="journal article" date="2019" name="Sci. Rep.">
        <title>Colletotrichum shisoi sp. nov., an anthracnose pathogen of Perilla frutescens in Japan: molecular phylogenetic, morphological and genomic evidence.</title>
        <authorList>
            <person name="Gan P."/>
            <person name="Tsushima A."/>
            <person name="Hiroyama R."/>
            <person name="Narusaka M."/>
            <person name="Takano Y."/>
            <person name="Narusaka Y."/>
            <person name="Kawaradani M."/>
            <person name="Damm U."/>
            <person name="Shirasu K."/>
        </authorList>
    </citation>
    <scope>NUCLEOTIDE SEQUENCE [LARGE SCALE GENOMIC DNA]</scope>
    <source>
        <strain evidence="2 3">PG-2018a</strain>
    </source>
</reference>
<dbReference type="Proteomes" id="UP000326340">
    <property type="component" value="Unassembled WGS sequence"/>
</dbReference>
<keyword evidence="1" id="KW-1133">Transmembrane helix</keyword>
<keyword evidence="1" id="KW-0812">Transmembrane</keyword>
<keyword evidence="1" id="KW-0472">Membrane</keyword>
<accession>A0A5Q4BFX7</accession>
<dbReference type="AlphaFoldDB" id="A0A5Q4BFX7"/>
<protein>
    <submittedName>
        <fullName evidence="2">Uncharacterized protein</fullName>
    </submittedName>
</protein>
<evidence type="ECO:0000313" key="2">
    <source>
        <dbReference type="EMBL" id="TQN65617.1"/>
    </source>
</evidence>
<evidence type="ECO:0000313" key="3">
    <source>
        <dbReference type="Proteomes" id="UP000326340"/>
    </source>
</evidence>
<evidence type="ECO:0000256" key="1">
    <source>
        <dbReference type="SAM" id="Phobius"/>
    </source>
</evidence>